<protein>
    <submittedName>
        <fullName evidence="2">Uncharacterized protein</fullName>
    </submittedName>
</protein>
<keyword evidence="1" id="KW-0472">Membrane</keyword>
<evidence type="ECO:0000313" key="3">
    <source>
        <dbReference type="Proteomes" id="UP000464524"/>
    </source>
</evidence>
<dbReference type="RefSeq" id="WP_160179802.1">
    <property type="nucleotide sequence ID" value="NZ_CP047656.1"/>
</dbReference>
<dbReference type="EMBL" id="CP047656">
    <property type="protein sequence ID" value="QHJ11956.1"/>
    <property type="molecule type" value="Genomic_DNA"/>
</dbReference>
<organism evidence="2 3">
    <name type="scientific">Paraglaciecola mesophila</name>
    <dbReference type="NCBI Taxonomy" id="197222"/>
    <lineage>
        <taxon>Bacteria</taxon>
        <taxon>Pseudomonadati</taxon>
        <taxon>Pseudomonadota</taxon>
        <taxon>Gammaproteobacteria</taxon>
        <taxon>Alteromonadales</taxon>
        <taxon>Alteromonadaceae</taxon>
        <taxon>Paraglaciecola</taxon>
    </lineage>
</organism>
<accession>A0A857JK58</accession>
<reference evidence="2 3" key="1">
    <citation type="submission" date="2019-12" db="EMBL/GenBank/DDBJ databases">
        <title>Genome sequencing and assembly of endphytes of Porphyra tenera.</title>
        <authorList>
            <person name="Park J.M."/>
            <person name="Shin R."/>
            <person name="Jo S.H."/>
        </authorList>
    </citation>
    <scope>NUCLEOTIDE SEQUENCE [LARGE SCALE GENOMIC DNA]</scope>
    <source>
        <strain evidence="2 3">GPM4</strain>
    </source>
</reference>
<dbReference type="Proteomes" id="UP000464524">
    <property type="component" value="Chromosome"/>
</dbReference>
<evidence type="ECO:0000313" key="2">
    <source>
        <dbReference type="EMBL" id="QHJ11956.1"/>
    </source>
</evidence>
<feature type="transmembrane region" description="Helical" evidence="1">
    <location>
        <begin position="30"/>
        <end position="54"/>
    </location>
</feature>
<evidence type="ECO:0000256" key="1">
    <source>
        <dbReference type="SAM" id="Phobius"/>
    </source>
</evidence>
<proteinExistence type="predicted"/>
<dbReference type="AlphaFoldDB" id="A0A857JK58"/>
<name>A0A857JK58_9ALTE</name>
<gene>
    <name evidence="2" type="ORF">FX988_02197</name>
</gene>
<sequence>MKTFLLLHIALLCALGYVSQSIFFGPVGDILFIVASVICVPIASAYALKCYFSLTSMRQRNHRLQ</sequence>
<dbReference type="KEGG" id="pmes:FX988_02197"/>
<keyword evidence="1" id="KW-1133">Transmembrane helix</keyword>
<dbReference type="OrthoDB" id="6388383at2"/>
<keyword evidence="1" id="KW-0812">Transmembrane</keyword>
<keyword evidence="3" id="KW-1185">Reference proteome</keyword>